<organism evidence="1 2">
    <name type="scientific">Elysia crispata</name>
    <name type="common">lettuce slug</name>
    <dbReference type="NCBI Taxonomy" id="231223"/>
    <lineage>
        <taxon>Eukaryota</taxon>
        <taxon>Metazoa</taxon>
        <taxon>Spiralia</taxon>
        <taxon>Lophotrochozoa</taxon>
        <taxon>Mollusca</taxon>
        <taxon>Gastropoda</taxon>
        <taxon>Heterobranchia</taxon>
        <taxon>Euthyneura</taxon>
        <taxon>Panpulmonata</taxon>
        <taxon>Sacoglossa</taxon>
        <taxon>Placobranchoidea</taxon>
        <taxon>Plakobranchidae</taxon>
        <taxon>Elysia</taxon>
    </lineage>
</organism>
<protein>
    <submittedName>
        <fullName evidence="1">Uncharacterized protein</fullName>
    </submittedName>
</protein>
<dbReference type="EMBL" id="JAWDGP010005112">
    <property type="protein sequence ID" value="KAK3759559.1"/>
    <property type="molecule type" value="Genomic_DNA"/>
</dbReference>
<comment type="caution">
    <text evidence="1">The sequence shown here is derived from an EMBL/GenBank/DDBJ whole genome shotgun (WGS) entry which is preliminary data.</text>
</comment>
<keyword evidence="2" id="KW-1185">Reference proteome</keyword>
<gene>
    <name evidence="1" type="ORF">RRG08_009745</name>
</gene>
<proteinExistence type="predicted"/>
<name>A0AAE0YYD8_9GAST</name>
<evidence type="ECO:0000313" key="2">
    <source>
        <dbReference type="Proteomes" id="UP001283361"/>
    </source>
</evidence>
<reference evidence="1" key="1">
    <citation type="journal article" date="2023" name="G3 (Bethesda)">
        <title>A reference genome for the long-term kleptoplast-retaining sea slug Elysia crispata morphotype clarki.</title>
        <authorList>
            <person name="Eastman K.E."/>
            <person name="Pendleton A.L."/>
            <person name="Shaikh M.A."/>
            <person name="Suttiyut T."/>
            <person name="Ogas R."/>
            <person name="Tomko P."/>
            <person name="Gavelis G."/>
            <person name="Widhalm J.R."/>
            <person name="Wisecaver J.H."/>
        </authorList>
    </citation>
    <scope>NUCLEOTIDE SEQUENCE</scope>
    <source>
        <strain evidence="1">ECLA1</strain>
    </source>
</reference>
<dbReference type="AlphaFoldDB" id="A0AAE0YYD8"/>
<accession>A0AAE0YYD8</accession>
<dbReference type="Proteomes" id="UP001283361">
    <property type="component" value="Unassembled WGS sequence"/>
</dbReference>
<evidence type="ECO:0000313" key="1">
    <source>
        <dbReference type="EMBL" id="KAK3759559.1"/>
    </source>
</evidence>
<sequence length="102" mass="11629">MIKQVVTLGQNKPIFGASGMYLTFPLQQPLQVKRDEFSSKFSSVYKNNPSHTAAVQFIYKATVLNQTKCSLNIVKLKYGLSTQTSYKPSSELQAYLYFSYRE</sequence>